<dbReference type="GO" id="GO:0003723">
    <property type="term" value="F:RNA binding"/>
    <property type="evidence" value="ECO:0007669"/>
    <property type="project" value="InterPro"/>
</dbReference>
<dbReference type="Gene3D" id="3.30.70.2660">
    <property type="match status" value="1"/>
</dbReference>
<organism evidence="3 4">
    <name type="scientific">Marichromatium gracile</name>
    <name type="common">Chromatium gracile</name>
    <dbReference type="NCBI Taxonomy" id="1048"/>
    <lineage>
        <taxon>Bacteria</taxon>
        <taxon>Pseudomonadati</taxon>
        <taxon>Pseudomonadota</taxon>
        <taxon>Gammaproteobacteria</taxon>
        <taxon>Chromatiales</taxon>
        <taxon>Chromatiaceae</taxon>
        <taxon>Marichromatium</taxon>
    </lineage>
</organism>
<dbReference type="NCBIfam" id="TIGR01868">
    <property type="entry name" value="casD_Cas5e"/>
    <property type="match status" value="1"/>
</dbReference>
<feature type="region of interest" description="Disordered" evidence="2">
    <location>
        <begin position="68"/>
        <end position="87"/>
    </location>
</feature>
<dbReference type="InterPro" id="IPR010147">
    <property type="entry name" value="CRISPR-assoc_prot_CasD"/>
</dbReference>
<dbReference type="NCBIfam" id="TIGR02593">
    <property type="entry name" value="CRISPR_cas5"/>
    <property type="match status" value="1"/>
</dbReference>
<protein>
    <submittedName>
        <fullName evidence="3">CRISPR-associated Cas5e family protein</fullName>
    </submittedName>
</protein>
<comment type="caution">
    <text evidence="3">The sequence shown here is derived from an EMBL/GenBank/DDBJ whole genome shotgun (WGS) entry which is preliminary data.</text>
</comment>
<dbReference type="AlphaFoldDB" id="A0A4R4ABK9"/>
<reference evidence="3 4" key="1">
    <citation type="submission" date="2019-03" db="EMBL/GenBank/DDBJ databases">
        <title>Genomic Encyclopedia of Type Strains, Phase IV (KMG-IV): sequencing the most valuable type-strain genomes for metagenomic binning, comparative biology and taxonomic classification.</title>
        <authorList>
            <person name="Goeker M."/>
        </authorList>
    </citation>
    <scope>NUCLEOTIDE SEQUENCE [LARGE SCALE GENOMIC DNA]</scope>
    <source>
        <strain evidence="3 4">DSM 203</strain>
    </source>
</reference>
<accession>A0A4R4ABK9</accession>
<dbReference type="Proteomes" id="UP000295247">
    <property type="component" value="Unassembled WGS sequence"/>
</dbReference>
<sequence>MARYLILRLDGPMQSWGTHTFEDYRPSNAFPTRSALVGLLGACLGIARGDAERISALAASIEISVRADRKAQRPEESESSPKSAIRERDYHTVLDARKVDGSTNRHPIQSHREYLFDASFTVAIGARPDAAFDLDRIAAALRRPLFTPVLGRRSCPLAHPLVTDGVIEAEDALAALEGSPPTGGPVYTEQPLAHGRTIPIRDVPHDPRRRQFANRVVYLHRQEGEA</sequence>
<dbReference type="GO" id="GO:0043571">
    <property type="term" value="P:maintenance of CRISPR repeat elements"/>
    <property type="evidence" value="ECO:0007669"/>
    <property type="project" value="InterPro"/>
</dbReference>
<evidence type="ECO:0000256" key="1">
    <source>
        <dbReference type="ARBA" id="ARBA00023118"/>
    </source>
</evidence>
<dbReference type="Pfam" id="PF09704">
    <property type="entry name" value="Cas_Cas5d"/>
    <property type="match status" value="1"/>
</dbReference>
<evidence type="ECO:0000313" key="4">
    <source>
        <dbReference type="Proteomes" id="UP000295247"/>
    </source>
</evidence>
<keyword evidence="1" id="KW-0051">Antiviral defense</keyword>
<evidence type="ECO:0000313" key="3">
    <source>
        <dbReference type="EMBL" id="TCW36367.1"/>
    </source>
</evidence>
<gene>
    <name evidence="3" type="ORF">EDC29_104155</name>
</gene>
<dbReference type="EMBL" id="SMDC01000004">
    <property type="protein sequence ID" value="TCW36367.1"/>
    <property type="molecule type" value="Genomic_DNA"/>
</dbReference>
<dbReference type="GO" id="GO:0051607">
    <property type="term" value="P:defense response to virus"/>
    <property type="evidence" value="ECO:0007669"/>
    <property type="project" value="UniProtKB-KW"/>
</dbReference>
<dbReference type="InterPro" id="IPR013422">
    <property type="entry name" value="CRISPR-assoc_prot_Cas5_N"/>
</dbReference>
<dbReference type="RefSeq" id="WP_123140989.1">
    <property type="nucleotide sequence ID" value="NZ_NRRH01000045.1"/>
</dbReference>
<name>A0A4R4ABK9_MARGR</name>
<evidence type="ECO:0000256" key="2">
    <source>
        <dbReference type="SAM" id="MobiDB-lite"/>
    </source>
</evidence>
<dbReference type="CDD" id="cd09756">
    <property type="entry name" value="Cas5_I-E"/>
    <property type="match status" value="1"/>
</dbReference>
<dbReference type="InterPro" id="IPR021124">
    <property type="entry name" value="CRISPR-assoc_prot_Cas5"/>
</dbReference>
<proteinExistence type="predicted"/>